<evidence type="ECO:0000313" key="11">
    <source>
        <dbReference type="EMBL" id="NMK39427.1"/>
    </source>
</evidence>
<keyword evidence="1 10" id="KW-1003">Cell membrane</keyword>
<keyword evidence="6 10" id="KW-0443">Lipid metabolism</keyword>
<proteinExistence type="inferred from homology"/>
<evidence type="ECO:0000256" key="7">
    <source>
        <dbReference type="ARBA" id="ARBA00023136"/>
    </source>
</evidence>
<sequence>MMLGILCLVLAYIAGSFPSGLVIGKTLYHTDPREYGSHNTGATNAYRVFGAAGGLLVLICDVAKGMLGVYLGQVASQMGLGSADTQIYFMIAGGLLAIIGHSCSIFLKFKGGKGVATGLGIILFLAPWETLIVFCVWAVIVALTRIVSLGSIVAAILVPITMYFFNEPLPLTIFGLLAALLVVVRHKDNIIRLLHGKELKVERIKKK</sequence>
<dbReference type="RefSeq" id="WP_014015904.1">
    <property type="nucleotide sequence ID" value="NZ_CATZAM010000005.1"/>
</dbReference>
<evidence type="ECO:0000313" key="12">
    <source>
        <dbReference type="Proteomes" id="UP000536773"/>
    </source>
</evidence>
<comment type="subunit">
    <text evidence="10">Probably interacts with PlsX.</text>
</comment>
<dbReference type="EC" id="2.3.1.275" evidence="10"/>
<evidence type="ECO:0000256" key="1">
    <source>
        <dbReference type="ARBA" id="ARBA00022475"/>
    </source>
</evidence>
<accession>A0A1M6RE58</accession>
<name>A0A1M6RE58_MEGEL</name>
<dbReference type="PANTHER" id="PTHR30309:SF0">
    <property type="entry name" value="GLYCEROL-3-PHOSPHATE ACYLTRANSFERASE-RELATED"/>
    <property type="match status" value="1"/>
</dbReference>
<keyword evidence="9 10" id="KW-1208">Phospholipid metabolism</keyword>
<evidence type="ECO:0000256" key="5">
    <source>
        <dbReference type="ARBA" id="ARBA00022989"/>
    </source>
</evidence>
<keyword evidence="11" id="KW-0012">Acyltransferase</keyword>
<reference evidence="11 12" key="1">
    <citation type="submission" date="2020-04" db="EMBL/GenBank/DDBJ databases">
        <authorList>
            <person name="Hitch T.C.A."/>
            <person name="Wylensek D."/>
            <person name="Clavel T."/>
        </authorList>
    </citation>
    <scope>NUCLEOTIDE SEQUENCE [LARGE SCALE GENOMIC DNA]</scope>
    <source>
        <strain evidence="11 12">WCA-386-APC-2A</strain>
    </source>
</reference>
<keyword evidence="7 10" id="KW-0472">Membrane</keyword>
<comment type="similarity">
    <text evidence="10">Belongs to the PlsY family.</text>
</comment>
<dbReference type="GO" id="GO:0005886">
    <property type="term" value="C:plasma membrane"/>
    <property type="evidence" value="ECO:0007669"/>
    <property type="project" value="UniProtKB-SubCell"/>
</dbReference>
<evidence type="ECO:0000256" key="3">
    <source>
        <dbReference type="ARBA" id="ARBA00022679"/>
    </source>
</evidence>
<evidence type="ECO:0000256" key="8">
    <source>
        <dbReference type="ARBA" id="ARBA00023209"/>
    </source>
</evidence>
<keyword evidence="3 10" id="KW-0808">Transferase</keyword>
<feature type="transmembrane region" description="Helical" evidence="10">
    <location>
        <begin position="171"/>
        <end position="187"/>
    </location>
</feature>
<dbReference type="Pfam" id="PF02660">
    <property type="entry name" value="G3P_acyltransf"/>
    <property type="match status" value="1"/>
</dbReference>
<dbReference type="SMART" id="SM01207">
    <property type="entry name" value="G3P_acyltransf"/>
    <property type="match status" value="1"/>
</dbReference>
<comment type="caution">
    <text evidence="11">The sequence shown here is derived from an EMBL/GenBank/DDBJ whole genome shotgun (WGS) entry which is preliminary data.</text>
</comment>
<dbReference type="UniPathway" id="UPA00085"/>
<feature type="transmembrane region" description="Helical" evidence="10">
    <location>
        <begin position="87"/>
        <end position="107"/>
    </location>
</feature>
<evidence type="ECO:0000256" key="2">
    <source>
        <dbReference type="ARBA" id="ARBA00022516"/>
    </source>
</evidence>
<comment type="subcellular location">
    <subcellularLocation>
        <location evidence="10">Cell membrane</location>
        <topology evidence="10">Multi-pass membrane protein</topology>
    </subcellularLocation>
</comment>
<keyword evidence="4 10" id="KW-0812">Transmembrane</keyword>
<comment type="catalytic activity">
    <reaction evidence="10">
        <text>an acyl phosphate + sn-glycerol 3-phosphate = a 1-acyl-sn-glycero-3-phosphate + phosphate</text>
        <dbReference type="Rhea" id="RHEA:34075"/>
        <dbReference type="ChEBI" id="CHEBI:43474"/>
        <dbReference type="ChEBI" id="CHEBI:57597"/>
        <dbReference type="ChEBI" id="CHEBI:57970"/>
        <dbReference type="ChEBI" id="CHEBI:59918"/>
        <dbReference type="EC" id="2.3.1.275"/>
    </reaction>
</comment>
<comment type="function">
    <text evidence="10">Catalyzes the transfer of an acyl group from acyl-phosphate (acyl-PO(4)) to glycerol-3-phosphate (G3P) to form lysophosphatidic acid (LPA). This enzyme utilizes acyl-phosphate as fatty acyl donor, but not acyl-CoA or acyl-ACP.</text>
</comment>
<dbReference type="AlphaFoldDB" id="A0A1M6RE58"/>
<keyword evidence="2 10" id="KW-0444">Lipid biosynthesis</keyword>
<keyword evidence="8 10" id="KW-0594">Phospholipid biosynthesis</keyword>
<dbReference type="GO" id="GO:0008654">
    <property type="term" value="P:phospholipid biosynthetic process"/>
    <property type="evidence" value="ECO:0007669"/>
    <property type="project" value="UniProtKB-UniRule"/>
</dbReference>
<dbReference type="HAMAP" id="MF_01043">
    <property type="entry name" value="PlsY"/>
    <property type="match status" value="1"/>
</dbReference>
<dbReference type="GO" id="GO:0043772">
    <property type="term" value="F:acyl-phosphate glycerol-3-phosphate acyltransferase activity"/>
    <property type="evidence" value="ECO:0007669"/>
    <property type="project" value="UniProtKB-UniRule"/>
</dbReference>
<evidence type="ECO:0000256" key="9">
    <source>
        <dbReference type="ARBA" id="ARBA00023264"/>
    </source>
</evidence>
<feature type="transmembrane region" description="Helical" evidence="10">
    <location>
        <begin position="119"/>
        <end position="139"/>
    </location>
</feature>
<dbReference type="GeneID" id="97491916"/>
<dbReference type="EMBL" id="JABBJH010000011">
    <property type="protein sequence ID" value="NMK39427.1"/>
    <property type="molecule type" value="Genomic_DNA"/>
</dbReference>
<protein>
    <recommendedName>
        <fullName evidence="10">Glycerol-3-phosphate acyltransferase</fullName>
    </recommendedName>
    <alternativeName>
        <fullName evidence="10">Acyl-PO4 G3P acyltransferase</fullName>
    </alternativeName>
    <alternativeName>
        <fullName evidence="10">Acyl-phosphate--glycerol-3-phosphate acyltransferase</fullName>
    </alternativeName>
    <alternativeName>
        <fullName evidence="10">G3P acyltransferase</fullName>
        <shortName evidence="10">GPAT</shortName>
        <ecNumber evidence="10">2.3.1.275</ecNumber>
    </alternativeName>
    <alternativeName>
        <fullName evidence="10">Lysophosphatidic acid synthase</fullName>
        <shortName evidence="10">LPA synthase</shortName>
    </alternativeName>
</protein>
<dbReference type="PANTHER" id="PTHR30309">
    <property type="entry name" value="INNER MEMBRANE PROTEIN YGIH"/>
    <property type="match status" value="1"/>
</dbReference>
<evidence type="ECO:0000256" key="10">
    <source>
        <dbReference type="HAMAP-Rule" id="MF_01043"/>
    </source>
</evidence>
<comment type="pathway">
    <text evidence="10">Lipid metabolism; phospholipid metabolism.</text>
</comment>
<evidence type="ECO:0000256" key="6">
    <source>
        <dbReference type="ARBA" id="ARBA00023098"/>
    </source>
</evidence>
<gene>
    <name evidence="10 11" type="primary">plsY</name>
    <name evidence="11" type="ORF">HG933_08605</name>
</gene>
<feature type="transmembrane region" description="Helical" evidence="10">
    <location>
        <begin position="48"/>
        <end position="75"/>
    </location>
</feature>
<dbReference type="Proteomes" id="UP000536773">
    <property type="component" value="Unassembled WGS sequence"/>
</dbReference>
<evidence type="ECO:0000256" key="4">
    <source>
        <dbReference type="ARBA" id="ARBA00022692"/>
    </source>
</evidence>
<organism evidence="11 12">
    <name type="scientific">Megasphaera elsdenii</name>
    <dbReference type="NCBI Taxonomy" id="907"/>
    <lineage>
        <taxon>Bacteria</taxon>
        <taxon>Bacillati</taxon>
        <taxon>Bacillota</taxon>
        <taxon>Negativicutes</taxon>
        <taxon>Veillonellales</taxon>
        <taxon>Veillonellaceae</taxon>
        <taxon>Megasphaera</taxon>
    </lineage>
</organism>
<dbReference type="NCBIfam" id="TIGR00023">
    <property type="entry name" value="glycerol-3-phosphate 1-O-acyltransferase PlsY"/>
    <property type="match status" value="1"/>
</dbReference>
<dbReference type="InterPro" id="IPR003811">
    <property type="entry name" value="G3P_acylTferase_PlsY"/>
</dbReference>
<keyword evidence="5 10" id="KW-1133">Transmembrane helix</keyword>